<dbReference type="KEGG" id="agv:OJF2_19210"/>
<dbReference type="RefSeq" id="WP_148593277.1">
    <property type="nucleotide sequence ID" value="NZ_CP042997.1"/>
</dbReference>
<evidence type="ECO:0000313" key="2">
    <source>
        <dbReference type="Proteomes" id="UP000324233"/>
    </source>
</evidence>
<dbReference type="AlphaFoldDB" id="A0A5B9VZD4"/>
<keyword evidence="2" id="KW-1185">Reference proteome</keyword>
<dbReference type="EMBL" id="CP042997">
    <property type="protein sequence ID" value="QEH33419.1"/>
    <property type="molecule type" value="Genomic_DNA"/>
</dbReference>
<gene>
    <name evidence="1" type="ORF">OJF2_19210</name>
</gene>
<protein>
    <submittedName>
        <fullName evidence="1">Uncharacterized protein</fullName>
    </submittedName>
</protein>
<evidence type="ECO:0000313" key="1">
    <source>
        <dbReference type="EMBL" id="QEH33419.1"/>
    </source>
</evidence>
<name>A0A5B9VZD4_9BACT</name>
<dbReference type="Proteomes" id="UP000324233">
    <property type="component" value="Chromosome"/>
</dbReference>
<sequence length="90" mass="9995">MIPTPPQPKYAPGTRLRITQFVRVGHRRWLTRVEGRVEGEGRRPVGGIEMGGKASFCQQATLRLRRDDGEVIEVALDEETQVEALPASAV</sequence>
<proteinExistence type="predicted"/>
<accession>A0A5B9VZD4</accession>
<reference evidence="1 2" key="1">
    <citation type="submission" date="2019-08" db="EMBL/GenBank/DDBJ databases">
        <title>Deep-cultivation of Planctomycetes and their phenomic and genomic characterization uncovers novel biology.</title>
        <authorList>
            <person name="Wiegand S."/>
            <person name="Jogler M."/>
            <person name="Boedeker C."/>
            <person name="Pinto D."/>
            <person name="Vollmers J."/>
            <person name="Rivas-Marin E."/>
            <person name="Kohn T."/>
            <person name="Peeters S.H."/>
            <person name="Heuer A."/>
            <person name="Rast P."/>
            <person name="Oberbeckmann S."/>
            <person name="Bunk B."/>
            <person name="Jeske O."/>
            <person name="Meyerdierks A."/>
            <person name="Storesund J.E."/>
            <person name="Kallscheuer N."/>
            <person name="Luecker S."/>
            <person name="Lage O.M."/>
            <person name="Pohl T."/>
            <person name="Merkel B.J."/>
            <person name="Hornburger P."/>
            <person name="Mueller R.-W."/>
            <person name="Bruemmer F."/>
            <person name="Labrenz M."/>
            <person name="Spormann A.M."/>
            <person name="Op den Camp H."/>
            <person name="Overmann J."/>
            <person name="Amann R."/>
            <person name="Jetten M.S.M."/>
            <person name="Mascher T."/>
            <person name="Medema M.H."/>
            <person name="Devos D.P."/>
            <person name="Kaster A.-K."/>
            <person name="Ovreas L."/>
            <person name="Rohde M."/>
            <person name="Galperin M.Y."/>
            <person name="Jogler C."/>
        </authorList>
    </citation>
    <scope>NUCLEOTIDE SEQUENCE [LARGE SCALE GENOMIC DNA]</scope>
    <source>
        <strain evidence="1 2">OJF2</strain>
    </source>
</reference>
<dbReference type="OrthoDB" id="283034at2"/>
<organism evidence="1 2">
    <name type="scientific">Aquisphaera giovannonii</name>
    <dbReference type="NCBI Taxonomy" id="406548"/>
    <lineage>
        <taxon>Bacteria</taxon>
        <taxon>Pseudomonadati</taxon>
        <taxon>Planctomycetota</taxon>
        <taxon>Planctomycetia</taxon>
        <taxon>Isosphaerales</taxon>
        <taxon>Isosphaeraceae</taxon>
        <taxon>Aquisphaera</taxon>
    </lineage>
</organism>